<proteinExistence type="predicted"/>
<dbReference type="Proteomes" id="UP001497482">
    <property type="component" value="Chromosome 22"/>
</dbReference>
<protein>
    <submittedName>
        <fullName evidence="2">Uncharacterized protein</fullName>
    </submittedName>
</protein>
<evidence type="ECO:0000313" key="2">
    <source>
        <dbReference type="EMBL" id="CAL1598124.1"/>
    </source>
</evidence>
<sequence>MQQCGLASAFLTTSPPPPLTHAPHPHVPHPHHLPPPQSMSLSGQTQGQRREMGPTLSGSGFRRDLCFGV</sequence>
<gene>
    <name evidence="2" type="ORF">KC01_LOCUS26557</name>
</gene>
<feature type="region of interest" description="Disordered" evidence="1">
    <location>
        <begin position="1"/>
        <end position="59"/>
    </location>
</feature>
<name>A0AAV2L866_KNICA</name>
<organism evidence="2 3">
    <name type="scientific">Knipowitschia caucasica</name>
    <name type="common">Caucasian dwarf goby</name>
    <name type="synonym">Pomatoschistus caucasicus</name>
    <dbReference type="NCBI Taxonomy" id="637954"/>
    <lineage>
        <taxon>Eukaryota</taxon>
        <taxon>Metazoa</taxon>
        <taxon>Chordata</taxon>
        <taxon>Craniata</taxon>
        <taxon>Vertebrata</taxon>
        <taxon>Euteleostomi</taxon>
        <taxon>Actinopterygii</taxon>
        <taxon>Neopterygii</taxon>
        <taxon>Teleostei</taxon>
        <taxon>Neoteleostei</taxon>
        <taxon>Acanthomorphata</taxon>
        <taxon>Gobiaria</taxon>
        <taxon>Gobiiformes</taxon>
        <taxon>Gobioidei</taxon>
        <taxon>Gobiidae</taxon>
        <taxon>Gobiinae</taxon>
        <taxon>Knipowitschia</taxon>
    </lineage>
</organism>
<reference evidence="2 3" key="1">
    <citation type="submission" date="2024-04" db="EMBL/GenBank/DDBJ databases">
        <authorList>
            <person name="Waldvogel A.-M."/>
            <person name="Schoenle A."/>
        </authorList>
    </citation>
    <scope>NUCLEOTIDE SEQUENCE [LARGE SCALE GENOMIC DNA]</scope>
</reference>
<keyword evidence="3" id="KW-1185">Reference proteome</keyword>
<dbReference type="AlphaFoldDB" id="A0AAV2L866"/>
<evidence type="ECO:0000313" key="3">
    <source>
        <dbReference type="Proteomes" id="UP001497482"/>
    </source>
</evidence>
<accession>A0AAV2L866</accession>
<feature type="compositionally biased region" description="Polar residues" evidence="1">
    <location>
        <begin position="38"/>
        <end position="47"/>
    </location>
</feature>
<dbReference type="EMBL" id="OZ035844">
    <property type="protein sequence ID" value="CAL1598124.1"/>
    <property type="molecule type" value="Genomic_DNA"/>
</dbReference>
<feature type="compositionally biased region" description="Basic residues" evidence="1">
    <location>
        <begin position="23"/>
        <end position="32"/>
    </location>
</feature>
<evidence type="ECO:0000256" key="1">
    <source>
        <dbReference type="SAM" id="MobiDB-lite"/>
    </source>
</evidence>